<keyword evidence="3" id="KW-1185">Reference proteome</keyword>
<gene>
    <name evidence="2" type="ORF">CCASEI_00845</name>
</gene>
<dbReference type="EMBL" id="CP004350">
    <property type="protein sequence ID" value="AHI18754.1"/>
    <property type="molecule type" value="Genomic_DNA"/>
</dbReference>
<dbReference type="GeneID" id="82876386"/>
<protein>
    <submittedName>
        <fullName evidence="2">Uncharacterized protein</fullName>
    </submittedName>
</protein>
<sequence length="99" mass="10971">MYSQKSEHSSSLKQIRLFGWASAIVALALGYLFWIVSQHWWTPSLVIFGILFLAICIGNCYAAAKHKAYDLYFAAILSLAAPAIVIFFAFGFFFSGPPA</sequence>
<evidence type="ECO:0000313" key="3">
    <source>
        <dbReference type="Proteomes" id="UP000019226"/>
    </source>
</evidence>
<feature type="transmembrane region" description="Helical" evidence="1">
    <location>
        <begin position="71"/>
        <end position="94"/>
    </location>
</feature>
<dbReference type="RefSeq" id="WP_006823862.1">
    <property type="nucleotide sequence ID" value="NZ_CP004350.1"/>
</dbReference>
<keyword evidence="1" id="KW-0472">Membrane</keyword>
<keyword evidence="1" id="KW-0812">Transmembrane</keyword>
<feature type="transmembrane region" description="Helical" evidence="1">
    <location>
        <begin position="15"/>
        <end position="34"/>
    </location>
</feature>
<evidence type="ECO:0000256" key="1">
    <source>
        <dbReference type="SAM" id="Phobius"/>
    </source>
</evidence>
<accession>A0ABN4C841</accession>
<keyword evidence="1" id="KW-1133">Transmembrane helix</keyword>
<dbReference type="Proteomes" id="UP000019226">
    <property type="component" value="Chromosome"/>
</dbReference>
<evidence type="ECO:0000313" key="2">
    <source>
        <dbReference type="EMBL" id="AHI18754.1"/>
    </source>
</evidence>
<name>A0ABN4C841_9CORY</name>
<feature type="transmembrane region" description="Helical" evidence="1">
    <location>
        <begin position="40"/>
        <end position="64"/>
    </location>
</feature>
<organism evidence="2 3">
    <name type="scientific">Corynebacterium casei LMG S-19264</name>
    <dbReference type="NCBI Taxonomy" id="1285583"/>
    <lineage>
        <taxon>Bacteria</taxon>
        <taxon>Bacillati</taxon>
        <taxon>Actinomycetota</taxon>
        <taxon>Actinomycetes</taxon>
        <taxon>Mycobacteriales</taxon>
        <taxon>Corynebacteriaceae</taxon>
        <taxon>Corynebacterium</taxon>
    </lineage>
</organism>
<reference evidence="3" key="1">
    <citation type="submission" date="2013-02" db="EMBL/GenBank/DDBJ databases">
        <title>The complete genome sequence of Corynebacterium casei LMG S-19264 (=DSM 44701).</title>
        <authorList>
            <person name="Ruckert C."/>
            <person name="Albersmeier A."/>
            <person name="Kalinowski J."/>
        </authorList>
    </citation>
    <scope>NUCLEOTIDE SEQUENCE [LARGE SCALE GENOMIC DNA]</scope>
    <source>
        <strain evidence="3">LMG S-19264</strain>
    </source>
</reference>
<proteinExistence type="predicted"/>